<gene>
    <name evidence="1" type="ORF">CYLTODRAFT_415125</name>
</gene>
<dbReference type="EMBL" id="KN880855">
    <property type="protein sequence ID" value="KIY61887.1"/>
    <property type="molecule type" value="Genomic_DNA"/>
</dbReference>
<proteinExistence type="predicted"/>
<evidence type="ECO:0000313" key="1">
    <source>
        <dbReference type="EMBL" id="KIY61887.1"/>
    </source>
</evidence>
<reference evidence="1 2" key="1">
    <citation type="journal article" date="2015" name="Fungal Genet. Biol.">
        <title>Evolution of novel wood decay mechanisms in Agaricales revealed by the genome sequences of Fistulina hepatica and Cylindrobasidium torrendii.</title>
        <authorList>
            <person name="Floudas D."/>
            <person name="Held B.W."/>
            <person name="Riley R."/>
            <person name="Nagy L.G."/>
            <person name="Koehler G."/>
            <person name="Ransdell A.S."/>
            <person name="Younus H."/>
            <person name="Chow J."/>
            <person name="Chiniquy J."/>
            <person name="Lipzen A."/>
            <person name="Tritt A."/>
            <person name="Sun H."/>
            <person name="Haridas S."/>
            <person name="LaButti K."/>
            <person name="Ohm R.A."/>
            <person name="Kues U."/>
            <person name="Blanchette R.A."/>
            <person name="Grigoriev I.V."/>
            <person name="Minto R.E."/>
            <person name="Hibbett D.S."/>
        </authorList>
    </citation>
    <scope>NUCLEOTIDE SEQUENCE [LARGE SCALE GENOMIC DNA]</scope>
    <source>
        <strain evidence="1 2">FP15055 ss-10</strain>
    </source>
</reference>
<name>A0A0D7AUK2_9AGAR</name>
<dbReference type="AlphaFoldDB" id="A0A0D7AUK2"/>
<protein>
    <submittedName>
        <fullName evidence="1">Uncharacterized protein</fullName>
    </submittedName>
</protein>
<keyword evidence="2" id="KW-1185">Reference proteome</keyword>
<dbReference type="Proteomes" id="UP000054007">
    <property type="component" value="Unassembled WGS sequence"/>
</dbReference>
<evidence type="ECO:0000313" key="2">
    <source>
        <dbReference type="Proteomes" id="UP000054007"/>
    </source>
</evidence>
<organism evidence="1 2">
    <name type="scientific">Cylindrobasidium torrendii FP15055 ss-10</name>
    <dbReference type="NCBI Taxonomy" id="1314674"/>
    <lineage>
        <taxon>Eukaryota</taxon>
        <taxon>Fungi</taxon>
        <taxon>Dikarya</taxon>
        <taxon>Basidiomycota</taxon>
        <taxon>Agaricomycotina</taxon>
        <taxon>Agaricomycetes</taxon>
        <taxon>Agaricomycetidae</taxon>
        <taxon>Agaricales</taxon>
        <taxon>Marasmiineae</taxon>
        <taxon>Physalacriaceae</taxon>
        <taxon>Cylindrobasidium</taxon>
    </lineage>
</organism>
<sequence length="217" mass="24542">MPQQGLGSLRNTSECFELNCSLQKTISTHGATKEVPFKGGEKDREETMGRSLLFKDKIKAKMQRAYQAARARYEREHDLPPKYSYTRPEPINFPQCSKKKCPSRVERELAGLKQHHDLWISTVTETPPQTQSVGEKIAQDAYMKLTAPADAVQATYYKLVELQGEGDASSLRAKAMHGEMSPSIDACLEMWGLCAEGEFPDTLEYAHEHKNLVFQSW</sequence>
<accession>A0A0D7AUK2</accession>